<sequence>MTQEQINYMKEKLINLKKRDIAGKITMGEYLTELLMISNVYVQEVNKAILPLSDATEPIAVASLLYLAKSMKTQMSAETIEIAERIEKLMESSFSMTQTRKKDAY</sequence>
<dbReference type="RefSeq" id="WP_055160738.1">
    <property type="nucleotide sequence ID" value="NZ_CZAU01000020.1"/>
</dbReference>
<evidence type="ECO:0000313" key="2">
    <source>
        <dbReference type="Proteomes" id="UP000095564"/>
    </source>
</evidence>
<protein>
    <submittedName>
        <fullName evidence="1">Uncharacterized protein</fullName>
    </submittedName>
</protein>
<dbReference type="EMBL" id="CZAU01000020">
    <property type="protein sequence ID" value="CUP73624.1"/>
    <property type="molecule type" value="Genomic_DNA"/>
</dbReference>
<accession>A0A174QK43</accession>
<gene>
    <name evidence="1" type="ORF">ERS852520_02052</name>
</gene>
<proteinExistence type="predicted"/>
<organism evidence="1 2">
    <name type="scientific">Anaerostipes hadrus</name>
    <dbReference type="NCBI Taxonomy" id="649756"/>
    <lineage>
        <taxon>Bacteria</taxon>
        <taxon>Bacillati</taxon>
        <taxon>Bacillota</taxon>
        <taxon>Clostridia</taxon>
        <taxon>Lachnospirales</taxon>
        <taxon>Lachnospiraceae</taxon>
        <taxon>Anaerostipes</taxon>
    </lineage>
</organism>
<name>A0A174QK43_ANAHA</name>
<evidence type="ECO:0000313" key="1">
    <source>
        <dbReference type="EMBL" id="CUP73624.1"/>
    </source>
</evidence>
<reference evidence="1 2" key="1">
    <citation type="submission" date="2015-09" db="EMBL/GenBank/DDBJ databases">
        <authorList>
            <consortium name="Pathogen Informatics"/>
        </authorList>
    </citation>
    <scope>NUCLEOTIDE SEQUENCE [LARGE SCALE GENOMIC DNA]</scope>
    <source>
        <strain evidence="1 2">2789STDY5834908</strain>
    </source>
</reference>
<dbReference type="AlphaFoldDB" id="A0A174QK43"/>
<dbReference type="Proteomes" id="UP000095564">
    <property type="component" value="Unassembled WGS sequence"/>
</dbReference>